<evidence type="ECO:0000256" key="1">
    <source>
        <dbReference type="SAM" id="MobiDB-lite"/>
    </source>
</evidence>
<dbReference type="Proteomes" id="UP000596742">
    <property type="component" value="Unassembled WGS sequence"/>
</dbReference>
<gene>
    <name evidence="2" type="ORF">MGAL_10B083611</name>
</gene>
<comment type="caution">
    <text evidence="2">The sequence shown here is derived from an EMBL/GenBank/DDBJ whole genome shotgun (WGS) entry which is preliminary data.</text>
</comment>
<keyword evidence="3" id="KW-1185">Reference proteome</keyword>
<name>A0A8B6GRB9_MYTGA</name>
<dbReference type="AlphaFoldDB" id="A0A8B6GRB9"/>
<reference evidence="2" key="1">
    <citation type="submission" date="2018-11" db="EMBL/GenBank/DDBJ databases">
        <authorList>
            <person name="Alioto T."/>
            <person name="Alioto T."/>
        </authorList>
    </citation>
    <scope>NUCLEOTIDE SEQUENCE</scope>
</reference>
<dbReference type="OrthoDB" id="6144019at2759"/>
<sequence>MAGAESKQRLKTEPEVSEEQVQKMIEFLNHNTTFRVVTSDEFDKLSNGVTPTQIFEKLDGIHGNVFSSEALLQKFYIETQKQVQSVADDGMRLEDIAQKAVEKGQINSQAKNGMLRSKLWSGLGDPLLKNTSRYKYDTVEKFDQLFKEIQSIKLDLPNYASGSENKIQHQPVVVEQSARSKTPESCTVVIENLSDDLSYVLVCPRVVNVKGSTCLVPVRILNMTAKAIVIKPKTHFALRMSLRLSVMLIFKVLKALLRNEKSISSDQELSSLGINLENFDVPDDTKLRLKGLVTEKSAERTGRRHKTRYDLKVRQSVLEPGDRVLLKNVAFRGKHKLENKWEVVFLVHECPRRRVDIVSPLNPLADEFYPGILNLDEVSRRSSSPQSSIEQSDGQRSSILGVSEFSNQVPVSSESETSSDNQASSVSDSHAPSALDYVQPESEIQVRRSSRQVKPPVRFQDYVRY</sequence>
<dbReference type="EMBL" id="UYJE01008888">
    <property type="protein sequence ID" value="VDI68266.1"/>
    <property type="molecule type" value="Genomic_DNA"/>
</dbReference>
<organism evidence="2 3">
    <name type="scientific">Mytilus galloprovincialis</name>
    <name type="common">Mediterranean mussel</name>
    <dbReference type="NCBI Taxonomy" id="29158"/>
    <lineage>
        <taxon>Eukaryota</taxon>
        <taxon>Metazoa</taxon>
        <taxon>Spiralia</taxon>
        <taxon>Lophotrochozoa</taxon>
        <taxon>Mollusca</taxon>
        <taxon>Bivalvia</taxon>
        <taxon>Autobranchia</taxon>
        <taxon>Pteriomorphia</taxon>
        <taxon>Mytilida</taxon>
        <taxon>Mytiloidea</taxon>
        <taxon>Mytilidae</taxon>
        <taxon>Mytilinae</taxon>
        <taxon>Mytilus</taxon>
    </lineage>
</organism>
<evidence type="ECO:0000313" key="3">
    <source>
        <dbReference type="Proteomes" id="UP000596742"/>
    </source>
</evidence>
<feature type="region of interest" description="Disordered" evidence="1">
    <location>
        <begin position="408"/>
        <end position="453"/>
    </location>
</feature>
<protein>
    <submittedName>
        <fullName evidence="2">Uncharacterized protein</fullName>
    </submittedName>
</protein>
<evidence type="ECO:0000313" key="2">
    <source>
        <dbReference type="EMBL" id="VDI68266.1"/>
    </source>
</evidence>
<accession>A0A8B6GRB9</accession>
<proteinExistence type="predicted"/>
<feature type="compositionally biased region" description="Low complexity" evidence="1">
    <location>
        <begin position="418"/>
        <end position="429"/>
    </location>
</feature>